<dbReference type="InterPro" id="IPR036249">
    <property type="entry name" value="Thioredoxin-like_sf"/>
</dbReference>
<feature type="non-terminal residue" evidence="2">
    <location>
        <position position="1"/>
    </location>
</feature>
<evidence type="ECO:0000259" key="1">
    <source>
        <dbReference type="Pfam" id="PF00085"/>
    </source>
</evidence>
<protein>
    <recommendedName>
        <fullName evidence="1">Thioredoxin domain-containing protein</fullName>
    </recommendedName>
</protein>
<evidence type="ECO:0000313" key="3">
    <source>
        <dbReference type="Proteomes" id="UP000242474"/>
    </source>
</evidence>
<name>A0A2G5B607_COERN</name>
<dbReference type="AlphaFoldDB" id="A0A2G5B607"/>
<dbReference type="PANTHER" id="PTHR45815:SF3">
    <property type="entry name" value="PROTEIN DISULFIDE-ISOMERASE A6"/>
    <property type="match status" value="1"/>
</dbReference>
<sequence length="128" mass="14341">LEPEYERAAKRTRGIAQFYAVDCDDDKNKALCARFNVEGFPTLKVLTEKRTKRGSRRQIDYQGERKGSAMAKFARSMLPNLSKKLSSDGLDAFVAAGQLPSAVLLTTRTKASDLWRGVAARLDRQVQF</sequence>
<dbReference type="PANTHER" id="PTHR45815">
    <property type="entry name" value="PROTEIN DISULFIDE-ISOMERASE A6"/>
    <property type="match status" value="1"/>
</dbReference>
<dbReference type="GO" id="GO:0015035">
    <property type="term" value="F:protein-disulfide reductase activity"/>
    <property type="evidence" value="ECO:0007669"/>
    <property type="project" value="TreeGrafter"/>
</dbReference>
<reference evidence="2 3" key="1">
    <citation type="journal article" date="2015" name="Genome Biol. Evol.">
        <title>Phylogenomic analyses indicate that early fungi evolved digesting cell walls of algal ancestors of land plants.</title>
        <authorList>
            <person name="Chang Y."/>
            <person name="Wang S."/>
            <person name="Sekimoto S."/>
            <person name="Aerts A.L."/>
            <person name="Choi C."/>
            <person name="Clum A."/>
            <person name="LaButti K.M."/>
            <person name="Lindquist E.A."/>
            <person name="Yee Ngan C."/>
            <person name="Ohm R.A."/>
            <person name="Salamov A.A."/>
            <person name="Grigoriev I.V."/>
            <person name="Spatafora J.W."/>
            <person name="Berbee M.L."/>
        </authorList>
    </citation>
    <scope>NUCLEOTIDE SEQUENCE [LARGE SCALE GENOMIC DNA]</scope>
    <source>
        <strain evidence="2 3">NRRL 1564</strain>
    </source>
</reference>
<proteinExistence type="predicted"/>
<dbReference type="Pfam" id="PF00085">
    <property type="entry name" value="Thioredoxin"/>
    <property type="match status" value="1"/>
</dbReference>
<feature type="non-terminal residue" evidence="2">
    <location>
        <position position="128"/>
    </location>
</feature>
<dbReference type="InterPro" id="IPR013766">
    <property type="entry name" value="Thioredoxin_domain"/>
</dbReference>
<organism evidence="2 3">
    <name type="scientific">Coemansia reversa (strain ATCC 12441 / NRRL 1564)</name>
    <dbReference type="NCBI Taxonomy" id="763665"/>
    <lineage>
        <taxon>Eukaryota</taxon>
        <taxon>Fungi</taxon>
        <taxon>Fungi incertae sedis</taxon>
        <taxon>Zoopagomycota</taxon>
        <taxon>Kickxellomycotina</taxon>
        <taxon>Kickxellomycetes</taxon>
        <taxon>Kickxellales</taxon>
        <taxon>Kickxellaceae</taxon>
        <taxon>Coemansia</taxon>
    </lineage>
</organism>
<gene>
    <name evidence="2" type="ORF">COEREDRAFT_36432</name>
</gene>
<feature type="domain" description="Thioredoxin" evidence="1">
    <location>
        <begin position="1"/>
        <end position="74"/>
    </location>
</feature>
<dbReference type="SUPFAM" id="SSF52833">
    <property type="entry name" value="Thioredoxin-like"/>
    <property type="match status" value="1"/>
</dbReference>
<dbReference type="Gene3D" id="3.40.30.10">
    <property type="entry name" value="Glutaredoxin"/>
    <property type="match status" value="1"/>
</dbReference>
<dbReference type="GO" id="GO:0034976">
    <property type="term" value="P:response to endoplasmic reticulum stress"/>
    <property type="evidence" value="ECO:0007669"/>
    <property type="project" value="TreeGrafter"/>
</dbReference>
<keyword evidence="3" id="KW-1185">Reference proteome</keyword>
<accession>A0A2G5B607</accession>
<dbReference type="OrthoDB" id="74910at2759"/>
<dbReference type="STRING" id="763665.A0A2G5B607"/>
<evidence type="ECO:0000313" key="2">
    <source>
        <dbReference type="EMBL" id="PIA14434.1"/>
    </source>
</evidence>
<dbReference type="GO" id="GO:0005788">
    <property type="term" value="C:endoplasmic reticulum lumen"/>
    <property type="evidence" value="ECO:0007669"/>
    <property type="project" value="TreeGrafter"/>
</dbReference>
<dbReference type="Proteomes" id="UP000242474">
    <property type="component" value="Unassembled WGS sequence"/>
</dbReference>
<dbReference type="EMBL" id="KZ303517">
    <property type="protein sequence ID" value="PIA14434.1"/>
    <property type="molecule type" value="Genomic_DNA"/>
</dbReference>